<keyword evidence="4 6" id="KW-0472">Membrane</keyword>
<feature type="transmembrane region" description="Helical" evidence="6">
    <location>
        <begin position="305"/>
        <end position="332"/>
    </location>
</feature>
<evidence type="ECO:0000256" key="3">
    <source>
        <dbReference type="ARBA" id="ARBA00022989"/>
    </source>
</evidence>
<name>A0AA39QT10_9LECA</name>
<feature type="transmembrane region" description="Helical" evidence="6">
    <location>
        <begin position="207"/>
        <end position="226"/>
    </location>
</feature>
<evidence type="ECO:0000256" key="2">
    <source>
        <dbReference type="ARBA" id="ARBA00022692"/>
    </source>
</evidence>
<sequence>MKQEKQEKPEKHEKHVSIDDAPPTSSSSGRDHHEGHHTPKHVDTTPRRGVLPVPKHMLSPGQDGYRTPTIEDYELHNCGPRPLYRDLGLPNNNLRFHMPQLSPGYANRHSLNPSNGHIAHGILEKLQWRERIRHYTWTFFTMTMATGGIANVLYEVPFRFPGLTTIGIIFFLVNITLFIINIIMISLRFYCYPETFKASILHPTERLFIPAAVVSFGTILLNISQYGPSHAGHWLNEAVTVCFWIDAALAVLSSMGVYLVMWSTASFTIAQMTPIWIFPAYPLLIIGPHAGVLSQTVVQRKAFDIIVGGFTLQGIGFMVSMMIYSAFIYRLMTQKLPQESTRPGMFVSVGPSGFTVAGIIGMAEGAQRALPNDFMGDSAVAAVVLKVVGSWTSLWIWGLAFWFFFISVGAHWSCVGRRRMEFQMTWYSYVFPNTALVTATFAIGRIFNCQAIQIVGCVMTPILICVWFFVVGMMIRAIILKQILWPQKGEDKDEGGFQGPKYNRRISV</sequence>
<evidence type="ECO:0000256" key="1">
    <source>
        <dbReference type="ARBA" id="ARBA00004141"/>
    </source>
</evidence>
<dbReference type="PANTHER" id="PTHR31162:SF3">
    <property type="entry name" value="TRANSPORTER_MALIC ACID TRANSPORT PROTEIN, PUTATIVE-RELATED"/>
    <property type="match status" value="1"/>
</dbReference>
<feature type="transmembrane region" description="Helical" evidence="6">
    <location>
        <begin position="273"/>
        <end position="293"/>
    </location>
</feature>
<evidence type="ECO:0000313" key="7">
    <source>
        <dbReference type="EMBL" id="KAK0508682.1"/>
    </source>
</evidence>
<comment type="caution">
    <text evidence="7">The sequence shown here is derived from an EMBL/GenBank/DDBJ whole genome shotgun (WGS) entry which is preliminary data.</text>
</comment>
<keyword evidence="2 6" id="KW-0812">Transmembrane</keyword>
<dbReference type="InterPro" id="IPR030185">
    <property type="entry name" value="Mae1"/>
</dbReference>
<dbReference type="InterPro" id="IPR004695">
    <property type="entry name" value="SLAC1/Mae1/Ssu1/TehA"/>
</dbReference>
<keyword evidence="3 6" id="KW-1133">Transmembrane helix</keyword>
<organism evidence="7 8">
    <name type="scientific">Cladonia borealis</name>
    <dbReference type="NCBI Taxonomy" id="184061"/>
    <lineage>
        <taxon>Eukaryota</taxon>
        <taxon>Fungi</taxon>
        <taxon>Dikarya</taxon>
        <taxon>Ascomycota</taxon>
        <taxon>Pezizomycotina</taxon>
        <taxon>Lecanoromycetes</taxon>
        <taxon>OSLEUM clade</taxon>
        <taxon>Lecanoromycetidae</taxon>
        <taxon>Lecanorales</taxon>
        <taxon>Lecanorineae</taxon>
        <taxon>Cladoniaceae</taxon>
        <taxon>Cladonia</taxon>
    </lineage>
</organism>
<dbReference type="CDD" id="cd09317">
    <property type="entry name" value="TDT_Mae1_like"/>
    <property type="match status" value="1"/>
</dbReference>
<dbReference type="GO" id="GO:0016020">
    <property type="term" value="C:membrane"/>
    <property type="evidence" value="ECO:0007669"/>
    <property type="project" value="UniProtKB-SubCell"/>
</dbReference>
<comment type="subcellular location">
    <subcellularLocation>
        <location evidence="1">Membrane</location>
        <topology evidence="1">Multi-pass membrane protein</topology>
    </subcellularLocation>
</comment>
<dbReference type="GO" id="GO:0015140">
    <property type="term" value="F:malate transmembrane transporter activity"/>
    <property type="evidence" value="ECO:0007669"/>
    <property type="project" value="InterPro"/>
</dbReference>
<evidence type="ECO:0000256" key="5">
    <source>
        <dbReference type="SAM" id="MobiDB-lite"/>
    </source>
</evidence>
<feature type="transmembrane region" description="Helical" evidence="6">
    <location>
        <begin position="453"/>
        <end position="479"/>
    </location>
</feature>
<feature type="region of interest" description="Disordered" evidence="5">
    <location>
        <begin position="1"/>
        <end position="67"/>
    </location>
</feature>
<feature type="transmembrane region" description="Helical" evidence="6">
    <location>
        <begin position="394"/>
        <end position="414"/>
    </location>
</feature>
<evidence type="ECO:0000256" key="6">
    <source>
        <dbReference type="SAM" id="Phobius"/>
    </source>
</evidence>
<accession>A0AA39QT10</accession>
<dbReference type="AlphaFoldDB" id="A0AA39QT10"/>
<dbReference type="PANTHER" id="PTHR31162">
    <property type="entry name" value="MALIC ACID TRANSPORT PROTEIN-RELATED"/>
    <property type="match status" value="1"/>
</dbReference>
<feature type="transmembrane region" description="Helical" evidence="6">
    <location>
        <begin position="135"/>
        <end position="154"/>
    </location>
</feature>
<dbReference type="EMBL" id="JAFEKC020000020">
    <property type="protein sequence ID" value="KAK0508682.1"/>
    <property type="molecule type" value="Genomic_DNA"/>
</dbReference>
<feature type="transmembrane region" description="Helical" evidence="6">
    <location>
        <begin position="166"/>
        <end position="187"/>
    </location>
</feature>
<protein>
    <recommendedName>
        <fullName evidence="9">Malic acid transport protein</fullName>
    </recommendedName>
</protein>
<dbReference type="InterPro" id="IPR038665">
    <property type="entry name" value="Voltage-dep_anion_channel_sf"/>
</dbReference>
<evidence type="ECO:0008006" key="9">
    <source>
        <dbReference type="Google" id="ProtNLM"/>
    </source>
</evidence>
<dbReference type="Gene3D" id="1.50.10.150">
    <property type="entry name" value="Voltage-dependent anion channel"/>
    <property type="match status" value="1"/>
</dbReference>
<gene>
    <name evidence="7" type="ORF">JMJ35_008958</name>
</gene>
<evidence type="ECO:0000256" key="4">
    <source>
        <dbReference type="ARBA" id="ARBA00023136"/>
    </source>
</evidence>
<dbReference type="Proteomes" id="UP001166286">
    <property type="component" value="Unassembled WGS sequence"/>
</dbReference>
<evidence type="ECO:0000313" key="8">
    <source>
        <dbReference type="Proteomes" id="UP001166286"/>
    </source>
</evidence>
<feature type="transmembrane region" description="Helical" evidence="6">
    <location>
        <begin position="426"/>
        <end position="447"/>
    </location>
</feature>
<proteinExistence type="predicted"/>
<keyword evidence="8" id="KW-1185">Reference proteome</keyword>
<feature type="transmembrane region" description="Helical" evidence="6">
    <location>
        <begin position="238"/>
        <end position="261"/>
    </location>
</feature>
<feature type="transmembrane region" description="Helical" evidence="6">
    <location>
        <begin position="344"/>
        <end position="363"/>
    </location>
</feature>
<feature type="compositionally biased region" description="Basic and acidic residues" evidence="5">
    <location>
        <begin position="29"/>
        <end position="46"/>
    </location>
</feature>
<feature type="compositionally biased region" description="Basic and acidic residues" evidence="5">
    <location>
        <begin position="1"/>
        <end position="18"/>
    </location>
</feature>
<dbReference type="Pfam" id="PF03595">
    <property type="entry name" value="SLAC1"/>
    <property type="match status" value="1"/>
</dbReference>
<reference evidence="7" key="1">
    <citation type="submission" date="2023-03" db="EMBL/GenBank/DDBJ databases">
        <title>Complete genome of Cladonia borealis.</title>
        <authorList>
            <person name="Park H."/>
        </authorList>
    </citation>
    <scope>NUCLEOTIDE SEQUENCE</scope>
    <source>
        <strain evidence="7">ANT050790</strain>
    </source>
</reference>